<name>A0A968G9J3_9SPIO</name>
<evidence type="ECO:0000256" key="1">
    <source>
        <dbReference type="ARBA" id="ARBA00007151"/>
    </source>
</evidence>
<dbReference type="InterPro" id="IPR023798">
    <property type="entry name" value="Ribosomal_uS7_dom"/>
</dbReference>
<evidence type="ECO:0000313" key="9">
    <source>
        <dbReference type="EMBL" id="NIZ40476.1"/>
    </source>
</evidence>
<keyword evidence="2 6" id="KW-0699">rRNA-binding</keyword>
<dbReference type="NCBIfam" id="TIGR01029">
    <property type="entry name" value="rpsG_bact"/>
    <property type="match status" value="1"/>
</dbReference>
<dbReference type="HAMAP" id="MF_00480_B">
    <property type="entry name" value="Ribosomal_uS7_B"/>
    <property type="match status" value="1"/>
</dbReference>
<dbReference type="PIRSF" id="PIRSF002122">
    <property type="entry name" value="RPS7p_RPS7a_RPS5e_RPS7o"/>
    <property type="match status" value="1"/>
</dbReference>
<dbReference type="InterPro" id="IPR005717">
    <property type="entry name" value="Ribosomal_uS7_bac/org-type"/>
</dbReference>
<comment type="function">
    <text evidence="6">One of the primary rRNA binding proteins, it binds directly to 16S rRNA where it nucleates assembly of the head domain of the 30S subunit. Is located at the subunit interface close to the decoding center, probably blocks exit of the E-site tRNA.</text>
</comment>
<evidence type="ECO:0000256" key="5">
    <source>
        <dbReference type="ARBA" id="ARBA00023274"/>
    </source>
</evidence>
<proteinExistence type="inferred from homology"/>
<evidence type="ECO:0000256" key="3">
    <source>
        <dbReference type="ARBA" id="ARBA00022884"/>
    </source>
</evidence>
<dbReference type="InterPro" id="IPR000235">
    <property type="entry name" value="Ribosomal_uS7"/>
</dbReference>
<gene>
    <name evidence="6 9" type="primary">rpsG</name>
    <name evidence="9" type="ORF">HCT14_02960</name>
</gene>
<evidence type="ECO:0000259" key="8">
    <source>
        <dbReference type="Pfam" id="PF00177"/>
    </source>
</evidence>
<dbReference type="InterPro" id="IPR036823">
    <property type="entry name" value="Ribosomal_uS7_dom_sf"/>
</dbReference>
<sequence length="158" mass="18176">MPRKKYTKIERPVAPDPIYNSQVVTRFISRMMLSGKKNICRGIMYEALEKAAEKGQKEALEIFNKALENVKPLVEVKSRRVGGATFQVPIEVKESRREALAMRWIIGAARKRNGRSMAEKLANELLDAYNSTGASFKKKEDMHKMAEANRAFAHYKWW</sequence>
<feature type="domain" description="Small ribosomal subunit protein uS7" evidence="8">
    <location>
        <begin position="4"/>
        <end position="150"/>
    </location>
</feature>
<dbReference type="AlphaFoldDB" id="A0A968G9J3"/>
<dbReference type="GO" id="GO:0000049">
    <property type="term" value="F:tRNA binding"/>
    <property type="evidence" value="ECO:0007669"/>
    <property type="project" value="UniProtKB-UniRule"/>
</dbReference>
<evidence type="ECO:0000256" key="2">
    <source>
        <dbReference type="ARBA" id="ARBA00022730"/>
    </source>
</evidence>
<dbReference type="PROSITE" id="PS00052">
    <property type="entry name" value="RIBOSOMAL_S7"/>
    <property type="match status" value="1"/>
</dbReference>
<evidence type="ECO:0000256" key="7">
    <source>
        <dbReference type="RuleBase" id="RU003619"/>
    </source>
</evidence>
<keyword evidence="5 6" id="KW-0687">Ribonucleoprotein</keyword>
<dbReference type="EMBL" id="JAATLJ010000001">
    <property type="protein sequence ID" value="NIZ40476.1"/>
    <property type="molecule type" value="Genomic_DNA"/>
</dbReference>
<dbReference type="FunFam" id="1.10.455.10:FF:000001">
    <property type="entry name" value="30S ribosomal protein S7"/>
    <property type="match status" value="1"/>
</dbReference>
<protein>
    <recommendedName>
        <fullName evidence="6">Small ribosomal subunit protein uS7</fullName>
    </recommendedName>
</protein>
<dbReference type="InterPro" id="IPR020606">
    <property type="entry name" value="Ribosomal_uS7_CS"/>
</dbReference>
<dbReference type="GO" id="GO:0006412">
    <property type="term" value="P:translation"/>
    <property type="evidence" value="ECO:0007669"/>
    <property type="project" value="UniProtKB-UniRule"/>
</dbReference>
<reference evidence="9 10" key="1">
    <citation type="submission" date="2020-03" db="EMBL/GenBank/DDBJ databases">
        <title>Spirochaetal bacteria isolated from arthropods constitute a novel genus Entomospira genus novum within the order Spirochaetales.</title>
        <authorList>
            <person name="Grana-Miraglia L."/>
            <person name="Sikutova S."/>
            <person name="Fingerle V."/>
            <person name="Sing A."/>
            <person name="Castillo-Ramirez S."/>
            <person name="Margos G."/>
            <person name="Rudolf I."/>
        </authorList>
    </citation>
    <scope>NUCLEOTIDE SEQUENCE [LARGE SCALE GENOMIC DNA]</scope>
    <source>
        <strain evidence="9 10">BR193</strain>
    </source>
</reference>
<evidence type="ECO:0000256" key="4">
    <source>
        <dbReference type="ARBA" id="ARBA00022980"/>
    </source>
</evidence>
<dbReference type="Pfam" id="PF00177">
    <property type="entry name" value="Ribosomal_S7"/>
    <property type="match status" value="1"/>
</dbReference>
<keyword evidence="4 6" id="KW-0689">Ribosomal protein</keyword>
<dbReference type="RefSeq" id="WP_167700073.1">
    <property type="nucleotide sequence ID" value="NZ_CP118174.1"/>
</dbReference>
<dbReference type="Proteomes" id="UP000711995">
    <property type="component" value="Unassembled WGS sequence"/>
</dbReference>
<dbReference type="GO" id="GO:0019843">
    <property type="term" value="F:rRNA binding"/>
    <property type="evidence" value="ECO:0007669"/>
    <property type="project" value="UniProtKB-UniRule"/>
</dbReference>
<evidence type="ECO:0000313" key="10">
    <source>
        <dbReference type="Proteomes" id="UP000711995"/>
    </source>
</evidence>
<dbReference type="Gene3D" id="1.10.455.10">
    <property type="entry name" value="Ribosomal protein S7 domain"/>
    <property type="match status" value="1"/>
</dbReference>
<comment type="caution">
    <text evidence="9">The sequence shown here is derived from an EMBL/GenBank/DDBJ whole genome shotgun (WGS) entry which is preliminary data.</text>
</comment>
<keyword evidence="6" id="KW-0820">tRNA-binding</keyword>
<dbReference type="CDD" id="cd14869">
    <property type="entry name" value="uS7_Bacteria"/>
    <property type="match status" value="1"/>
</dbReference>
<keyword evidence="3 6" id="KW-0694">RNA-binding</keyword>
<comment type="subunit">
    <text evidence="6">Part of the 30S ribosomal subunit. Contacts proteins S9 and S11.</text>
</comment>
<dbReference type="GO" id="GO:0015935">
    <property type="term" value="C:small ribosomal subunit"/>
    <property type="evidence" value="ECO:0007669"/>
    <property type="project" value="InterPro"/>
</dbReference>
<organism evidence="9 10">
    <name type="scientific">Entomospira entomophila</name>
    <dbReference type="NCBI Taxonomy" id="2719988"/>
    <lineage>
        <taxon>Bacteria</taxon>
        <taxon>Pseudomonadati</taxon>
        <taxon>Spirochaetota</taxon>
        <taxon>Spirochaetia</taxon>
        <taxon>Spirochaetales</taxon>
        <taxon>Spirochaetaceae</taxon>
        <taxon>Entomospira</taxon>
    </lineage>
</organism>
<dbReference type="GO" id="GO:0003735">
    <property type="term" value="F:structural constituent of ribosome"/>
    <property type="evidence" value="ECO:0007669"/>
    <property type="project" value="InterPro"/>
</dbReference>
<keyword evidence="10" id="KW-1185">Reference proteome</keyword>
<dbReference type="PANTHER" id="PTHR11205">
    <property type="entry name" value="RIBOSOMAL PROTEIN S7"/>
    <property type="match status" value="1"/>
</dbReference>
<evidence type="ECO:0000256" key="6">
    <source>
        <dbReference type="HAMAP-Rule" id="MF_00480"/>
    </source>
</evidence>
<dbReference type="SUPFAM" id="SSF47973">
    <property type="entry name" value="Ribosomal protein S7"/>
    <property type="match status" value="1"/>
</dbReference>
<accession>A0A968G9J3</accession>
<comment type="similarity">
    <text evidence="1 6 7">Belongs to the universal ribosomal protein uS7 family.</text>
</comment>